<dbReference type="PANTHER" id="PTHR12542:SF180">
    <property type="entry name" value="EXOCYST SUBUNIT EXO70 FAMILY PROTEIN"/>
    <property type="match status" value="1"/>
</dbReference>
<dbReference type="EMBL" id="SDMP01000017">
    <property type="protein sequence ID" value="RYQ99243.1"/>
    <property type="molecule type" value="Genomic_DNA"/>
</dbReference>
<feature type="transmembrane region" description="Helical" evidence="5">
    <location>
        <begin position="117"/>
        <end position="135"/>
    </location>
</feature>
<comment type="caution">
    <text evidence="7">The sequence shown here is derived from an EMBL/GenBank/DDBJ whole genome shotgun (WGS) entry which is preliminary data.</text>
</comment>
<feature type="region of interest" description="Disordered" evidence="4">
    <location>
        <begin position="214"/>
        <end position="236"/>
    </location>
</feature>
<sequence>MPTGSSLPDHIEKWKNWVLHEHEPHKWWIMSVPSAVIGLTCFAFSYFNHHLKAWNLMLKFSISIALIALIGIAVLFARRWPNGNRAWVKAHLVLVAITVTYVATFFLDKEKEEEPDVLRLVSYAAFAVTSLSLAIQTQVEFFGEIVYFFVGVLLIRLMEINWWLAIFPGACFSYPLIILSSFLHELSEKRIPTHTNSSASPTYSETSYVENTSSIGSGTAMSPQQSNNTDTGTVPLLAPPPVRSDDLLDGFRRALGTLNGLDRELAWELKRPLGDYLTDRSEEVPAVLGNDSNFLVDRISSQVLDELNRLMMNSTQFDDDMRNLVVDEYSRSRKRFLETCQVELQLNVHKMNTMKKWIKVSNITLRILFPNERRLCNRVFGSSSDIWGECFMQVCSEWARDLLNFADQVAKNGLKYQKREYLPQLFQVLRAQCDLIIPSFELLFSNTEIRGALWTEAIKVKERLCRAIKDYFFMGLEDSAHADGRNQSIYYSYGIHGSIVQVMERLSDAFKERDTLGLILQDYPIVPVKEGMTLLASHISWMIDLLEANLETFTENSEDASRGCVYLINNFNYIEREVHDTQLDTILGRSWLEEQSGKFDGYLEKYRRNSWDKVLGYLKLDSENVTEESMKEKIQLFNEHFGKMFYHHRRWSVHDTVRGKMKESVSKVFVPKYGNFIERFREILGDHADDYIKYSTSEIEDCFTVYLFSGSGYSSTDDDE</sequence>
<keyword evidence="5" id="KW-0472">Membrane</keyword>
<feature type="compositionally biased region" description="Polar residues" evidence="4">
    <location>
        <begin position="214"/>
        <end position="232"/>
    </location>
</feature>
<keyword evidence="3" id="KW-0268">Exocytosis</keyword>
<comment type="function">
    <text evidence="3">Component of the exocyst complex.</text>
</comment>
<evidence type="ECO:0000256" key="2">
    <source>
        <dbReference type="ARBA" id="ARBA00022448"/>
    </source>
</evidence>
<comment type="similarity">
    <text evidence="1 3">Belongs to the EXO70 family.</text>
</comment>
<evidence type="ECO:0000313" key="7">
    <source>
        <dbReference type="EMBL" id="RYQ99243.1"/>
    </source>
</evidence>
<dbReference type="STRING" id="3818.A0A444YBF9"/>
<dbReference type="Pfam" id="PF03081">
    <property type="entry name" value="Exo70_C"/>
    <property type="match status" value="1"/>
</dbReference>
<dbReference type="InterPro" id="IPR004140">
    <property type="entry name" value="Exo70"/>
</dbReference>
<evidence type="ECO:0000259" key="6">
    <source>
        <dbReference type="Pfam" id="PF03081"/>
    </source>
</evidence>
<dbReference type="GO" id="GO:0006887">
    <property type="term" value="P:exocytosis"/>
    <property type="evidence" value="ECO:0007669"/>
    <property type="project" value="UniProtKB-KW"/>
</dbReference>
<accession>A0A444YBF9</accession>
<feature type="transmembrane region" description="Helical" evidence="5">
    <location>
        <begin position="162"/>
        <end position="183"/>
    </location>
</feature>
<keyword evidence="5" id="KW-0812">Transmembrane</keyword>
<dbReference type="AlphaFoldDB" id="A0A444YBF9"/>
<dbReference type="Proteomes" id="UP000289738">
    <property type="component" value="Chromosome B07"/>
</dbReference>
<evidence type="ECO:0000256" key="5">
    <source>
        <dbReference type="SAM" id="Phobius"/>
    </source>
</evidence>
<organism evidence="7 8">
    <name type="scientific">Arachis hypogaea</name>
    <name type="common">Peanut</name>
    <dbReference type="NCBI Taxonomy" id="3818"/>
    <lineage>
        <taxon>Eukaryota</taxon>
        <taxon>Viridiplantae</taxon>
        <taxon>Streptophyta</taxon>
        <taxon>Embryophyta</taxon>
        <taxon>Tracheophyta</taxon>
        <taxon>Spermatophyta</taxon>
        <taxon>Magnoliopsida</taxon>
        <taxon>eudicotyledons</taxon>
        <taxon>Gunneridae</taxon>
        <taxon>Pentapetalae</taxon>
        <taxon>rosids</taxon>
        <taxon>fabids</taxon>
        <taxon>Fabales</taxon>
        <taxon>Fabaceae</taxon>
        <taxon>Papilionoideae</taxon>
        <taxon>50 kb inversion clade</taxon>
        <taxon>dalbergioids sensu lato</taxon>
        <taxon>Dalbergieae</taxon>
        <taxon>Pterocarpus clade</taxon>
        <taxon>Arachis</taxon>
    </lineage>
</organism>
<feature type="domain" description="Exocyst complex subunit Exo70 C-terminal" evidence="6">
    <location>
        <begin position="355"/>
        <end position="703"/>
    </location>
</feature>
<dbReference type="InterPro" id="IPR046364">
    <property type="entry name" value="Exo70_C"/>
</dbReference>
<evidence type="ECO:0000256" key="3">
    <source>
        <dbReference type="RuleBase" id="RU365026"/>
    </source>
</evidence>
<feature type="transmembrane region" description="Helical" evidence="5">
    <location>
        <begin position="86"/>
        <end position="105"/>
    </location>
</feature>
<keyword evidence="5" id="KW-1133">Transmembrane helix</keyword>
<evidence type="ECO:0000256" key="4">
    <source>
        <dbReference type="SAM" id="MobiDB-lite"/>
    </source>
</evidence>
<gene>
    <name evidence="7" type="ORF">Ahy_B07g087148</name>
</gene>
<feature type="transmembrane region" description="Helical" evidence="5">
    <location>
        <begin position="141"/>
        <end position="157"/>
    </location>
</feature>
<dbReference type="InterPro" id="IPR016159">
    <property type="entry name" value="Cullin_repeat-like_dom_sf"/>
</dbReference>
<dbReference type="Gramene" id="arahy.Tifrunner.gnm2.ann2.Ah17g172400.1">
    <property type="protein sequence ID" value="arahy.Tifrunner.gnm2.ann2.Ah17g172400.1-CDS-1"/>
    <property type="gene ID" value="arahy.Tifrunner.gnm2.ann2.Ah17g172400"/>
</dbReference>
<feature type="transmembrane region" description="Helical" evidence="5">
    <location>
        <begin position="27"/>
        <end position="48"/>
    </location>
</feature>
<evidence type="ECO:0000256" key="1">
    <source>
        <dbReference type="ARBA" id="ARBA00006756"/>
    </source>
</evidence>
<dbReference type="PANTHER" id="PTHR12542">
    <property type="entry name" value="EXOCYST COMPLEX PROTEIN EXO70"/>
    <property type="match status" value="1"/>
</dbReference>
<evidence type="ECO:0000313" key="8">
    <source>
        <dbReference type="Proteomes" id="UP000289738"/>
    </source>
</evidence>
<reference evidence="7 8" key="1">
    <citation type="submission" date="2019-01" db="EMBL/GenBank/DDBJ databases">
        <title>Sequencing of cultivated peanut Arachis hypogaea provides insights into genome evolution and oil improvement.</title>
        <authorList>
            <person name="Chen X."/>
        </authorList>
    </citation>
    <scope>NUCLEOTIDE SEQUENCE [LARGE SCALE GENOMIC DNA]</scope>
    <source>
        <strain evidence="8">cv. Fuhuasheng</strain>
        <tissue evidence="7">Leaves</tissue>
    </source>
</reference>
<dbReference type="GO" id="GO:0005546">
    <property type="term" value="F:phosphatidylinositol-4,5-bisphosphate binding"/>
    <property type="evidence" value="ECO:0007669"/>
    <property type="project" value="InterPro"/>
</dbReference>
<dbReference type="GO" id="GO:0000145">
    <property type="term" value="C:exocyst"/>
    <property type="evidence" value="ECO:0007669"/>
    <property type="project" value="InterPro"/>
</dbReference>
<feature type="transmembrane region" description="Helical" evidence="5">
    <location>
        <begin position="60"/>
        <end position="80"/>
    </location>
</feature>
<protein>
    <recommendedName>
        <fullName evidence="3">Exocyst subunit Exo70 family protein</fullName>
    </recommendedName>
</protein>
<dbReference type="GO" id="GO:0015031">
    <property type="term" value="P:protein transport"/>
    <property type="evidence" value="ECO:0007669"/>
    <property type="project" value="UniProtKB-KW"/>
</dbReference>
<keyword evidence="2 3" id="KW-0813">Transport</keyword>
<proteinExistence type="inferred from homology"/>
<dbReference type="Gene3D" id="1.20.1280.170">
    <property type="entry name" value="Exocyst complex component Exo70"/>
    <property type="match status" value="1"/>
</dbReference>
<dbReference type="SUPFAM" id="SSF74788">
    <property type="entry name" value="Cullin repeat-like"/>
    <property type="match status" value="1"/>
</dbReference>
<dbReference type="SMR" id="A0A444YBF9"/>
<keyword evidence="3" id="KW-0653">Protein transport</keyword>
<name>A0A444YBF9_ARAHY</name>
<keyword evidence="8" id="KW-1185">Reference proteome</keyword>